<reference evidence="1" key="1">
    <citation type="submission" date="2014-11" db="EMBL/GenBank/DDBJ databases">
        <authorList>
            <person name="Otto D Thomas"/>
            <person name="Naeem Raeece"/>
        </authorList>
    </citation>
    <scope>NUCLEOTIDE SEQUENCE</scope>
</reference>
<protein>
    <submittedName>
        <fullName evidence="1">Uncharacterized protein</fullName>
    </submittedName>
</protein>
<dbReference type="EMBL" id="CDMZ01003491">
    <property type="protein sequence ID" value="CEM46561.1"/>
    <property type="molecule type" value="Genomic_DNA"/>
</dbReference>
<dbReference type="VEuPathDB" id="CryptoDB:Cvel_30237"/>
<name>A0A0G4HQM6_9ALVE</name>
<feature type="non-terminal residue" evidence="1">
    <location>
        <position position="1"/>
    </location>
</feature>
<sequence>VVPPSPQMVGSRWMDLMDHMISDEILCFCATMSSQPPAIPELSPTATEPM</sequence>
<evidence type="ECO:0000313" key="1">
    <source>
        <dbReference type="EMBL" id="CEM46561.1"/>
    </source>
</evidence>
<accession>A0A0G4HQM6</accession>
<organism evidence="1">
    <name type="scientific">Chromera velia CCMP2878</name>
    <dbReference type="NCBI Taxonomy" id="1169474"/>
    <lineage>
        <taxon>Eukaryota</taxon>
        <taxon>Sar</taxon>
        <taxon>Alveolata</taxon>
        <taxon>Colpodellida</taxon>
        <taxon>Chromeraceae</taxon>
        <taxon>Chromera</taxon>
    </lineage>
</organism>
<proteinExistence type="predicted"/>
<gene>
    <name evidence="1" type="ORF">Cvel_30237</name>
</gene>
<dbReference type="AlphaFoldDB" id="A0A0G4HQM6"/>